<feature type="domain" description="Glycosyl transferase family 1" evidence="3">
    <location>
        <begin position="220"/>
        <end position="381"/>
    </location>
</feature>
<evidence type="ECO:0000259" key="4">
    <source>
        <dbReference type="Pfam" id="PF13439"/>
    </source>
</evidence>
<proteinExistence type="predicted"/>
<dbReference type="Gene3D" id="3.40.50.2000">
    <property type="entry name" value="Glycogen Phosphorylase B"/>
    <property type="match status" value="2"/>
</dbReference>
<keyword evidence="1 5" id="KW-0328">Glycosyltransferase</keyword>
<dbReference type="GO" id="GO:0102710">
    <property type="term" value="F:D-inositol-3-phosphate glycosyltransferase activity"/>
    <property type="evidence" value="ECO:0007669"/>
    <property type="project" value="UniProtKB-EC"/>
</dbReference>
<dbReference type="EMBL" id="JACCBD010000001">
    <property type="protein sequence ID" value="NYD28367.1"/>
    <property type="molecule type" value="Genomic_DNA"/>
</dbReference>
<name>A0A852R690_9MICO</name>
<evidence type="ECO:0000259" key="3">
    <source>
        <dbReference type="Pfam" id="PF00534"/>
    </source>
</evidence>
<dbReference type="EC" id="2.4.1.250" evidence="5"/>
<comment type="caution">
    <text evidence="5">The sequence shown here is derived from an EMBL/GenBank/DDBJ whole genome shotgun (WGS) entry which is preliminary data.</text>
</comment>
<reference evidence="5 6" key="1">
    <citation type="submission" date="2020-07" db="EMBL/GenBank/DDBJ databases">
        <title>Sequencing the genomes of 1000 actinobacteria strains.</title>
        <authorList>
            <person name="Klenk H.-P."/>
        </authorList>
    </citation>
    <scope>NUCLEOTIDE SEQUENCE [LARGE SCALE GENOMIC DNA]</scope>
    <source>
        <strain evidence="5 6">DSM 17380</strain>
    </source>
</reference>
<evidence type="ECO:0000256" key="2">
    <source>
        <dbReference type="ARBA" id="ARBA00022679"/>
    </source>
</evidence>
<dbReference type="InterPro" id="IPR028098">
    <property type="entry name" value="Glyco_trans_4-like_N"/>
</dbReference>
<dbReference type="PANTHER" id="PTHR12526">
    <property type="entry name" value="GLYCOSYLTRANSFERASE"/>
    <property type="match status" value="1"/>
</dbReference>
<sequence>MRIALVSMHTSPTEIPGSGDAGGMNVVVAEAARALSARGHEVVVATRARADLPAGVTRLAWSGRAAAGQDPLSPVVAVLPAGDPELAKGELPGVVEQFAAELRALGRFDAVHGHYWLSALAAQRAWGGSAPVVTTFHTLAAQKNALLAAGDRPEPAVRLNAEAALAHSSFVVAGSESELAGVNAFYGTPALGSAVVHPGVDTALFAPRSGGAGSAAPLRVTVLGRVQPLKGQDLAVRAAAELAIADPGLFARTEWVIAGEPTPGAADYAAELRRLAERAGIAARVRFLPAQSREQAAALLASSALVLVPSHSETFGLTALEAGASGAPVIAAGHTGLLEAVPDGVAGVHLSGRDPVAWAGAIADLLRDEPRRAQLAASARRHAELHDWAAHAAALERIYATLAG</sequence>
<dbReference type="AlphaFoldDB" id="A0A852R690"/>
<dbReference type="Pfam" id="PF13439">
    <property type="entry name" value="Glyco_transf_4"/>
    <property type="match status" value="1"/>
</dbReference>
<accession>A0A852R690</accession>
<dbReference type="Pfam" id="PF00534">
    <property type="entry name" value="Glycos_transf_1"/>
    <property type="match status" value="1"/>
</dbReference>
<dbReference type="PANTHER" id="PTHR12526:SF510">
    <property type="entry name" value="D-INOSITOL 3-PHOSPHATE GLYCOSYLTRANSFERASE"/>
    <property type="match status" value="1"/>
</dbReference>
<keyword evidence="2 5" id="KW-0808">Transferase</keyword>
<dbReference type="SUPFAM" id="SSF53756">
    <property type="entry name" value="UDP-Glycosyltransferase/glycogen phosphorylase"/>
    <property type="match status" value="1"/>
</dbReference>
<evidence type="ECO:0000313" key="6">
    <source>
        <dbReference type="Proteomes" id="UP000586095"/>
    </source>
</evidence>
<evidence type="ECO:0000313" key="5">
    <source>
        <dbReference type="EMBL" id="NYD28367.1"/>
    </source>
</evidence>
<feature type="domain" description="Glycosyltransferase subfamily 4-like N-terminal" evidence="4">
    <location>
        <begin position="22"/>
        <end position="203"/>
    </location>
</feature>
<organism evidence="5 6">
    <name type="scientific">Leucobacter aridicollis</name>
    <dbReference type="NCBI Taxonomy" id="283878"/>
    <lineage>
        <taxon>Bacteria</taxon>
        <taxon>Bacillati</taxon>
        <taxon>Actinomycetota</taxon>
        <taxon>Actinomycetes</taxon>
        <taxon>Micrococcales</taxon>
        <taxon>Microbacteriaceae</taxon>
        <taxon>Leucobacter</taxon>
    </lineage>
</organism>
<dbReference type="Proteomes" id="UP000586095">
    <property type="component" value="Unassembled WGS sequence"/>
</dbReference>
<evidence type="ECO:0000256" key="1">
    <source>
        <dbReference type="ARBA" id="ARBA00022676"/>
    </source>
</evidence>
<keyword evidence="6" id="KW-1185">Reference proteome</keyword>
<protein>
    <submittedName>
        <fullName evidence="5">D-inositol-3-phosphate glycosyltransferase</fullName>
        <ecNumber evidence="5">2.4.1.250</ecNumber>
    </submittedName>
</protein>
<dbReference type="RefSeq" id="WP_185988014.1">
    <property type="nucleotide sequence ID" value="NZ_BAAALZ010000004.1"/>
</dbReference>
<gene>
    <name evidence="5" type="ORF">BJ960_003170</name>
</gene>
<dbReference type="InterPro" id="IPR001296">
    <property type="entry name" value="Glyco_trans_1"/>
</dbReference>